<dbReference type="PROSITE" id="PS51273">
    <property type="entry name" value="GATASE_TYPE_1"/>
    <property type="match status" value="1"/>
</dbReference>
<dbReference type="PRINTS" id="PR00096">
    <property type="entry name" value="GATASE"/>
</dbReference>
<dbReference type="InterPro" id="IPR029062">
    <property type="entry name" value="Class_I_gatase-like"/>
</dbReference>
<organism evidence="3 4">
    <name type="scientific">Selenomonas artemidis F0399</name>
    <dbReference type="NCBI Taxonomy" id="749551"/>
    <lineage>
        <taxon>Bacteria</taxon>
        <taxon>Bacillati</taxon>
        <taxon>Bacillota</taxon>
        <taxon>Negativicutes</taxon>
        <taxon>Selenomonadales</taxon>
        <taxon>Selenomonadaceae</taxon>
        <taxon>Selenomonas</taxon>
    </lineage>
</organism>
<keyword evidence="4" id="KW-1185">Reference proteome</keyword>
<proteinExistence type="predicted"/>
<dbReference type="Gene3D" id="3.40.50.880">
    <property type="match status" value="1"/>
</dbReference>
<gene>
    <name evidence="3" type="ORF">HMPREF9555_00379</name>
</gene>
<dbReference type="EMBL" id="AECV01000001">
    <property type="protein sequence ID" value="EFW30750.1"/>
    <property type="molecule type" value="Genomic_DNA"/>
</dbReference>
<dbReference type="GO" id="GO:0016740">
    <property type="term" value="F:transferase activity"/>
    <property type="evidence" value="ECO:0007669"/>
    <property type="project" value="UniProtKB-KW"/>
</dbReference>
<sequence>MLLLLDNYDSFTYNVYQLLRNIGANIEVVRNDMISVDEIRARGYDGIIISPGPGLPQDAGITEEVIRKLGGTLPILGVCLGHQAIGEVFGGRIVRAPEIVHGKSSPINHCGTGLYHNIPQETPVARYHSLIIDRTSLPDVLEITSELADGTIMGVRHKTLPIEGIQFHPESILTPDGRKMMENYLKEIHAL</sequence>
<accession>E7N086</accession>
<evidence type="ECO:0000259" key="2">
    <source>
        <dbReference type="Pfam" id="PF00117"/>
    </source>
</evidence>
<dbReference type="PRINTS" id="PR00099">
    <property type="entry name" value="CPSGATASE"/>
</dbReference>
<name>E7N086_9FIRM</name>
<dbReference type="PANTHER" id="PTHR43418">
    <property type="entry name" value="MULTIFUNCTIONAL TRYPTOPHAN BIOSYNTHESIS PROTEIN-RELATED"/>
    <property type="match status" value="1"/>
</dbReference>
<keyword evidence="3" id="KW-0808">Transferase</keyword>
<dbReference type="InterPro" id="IPR006221">
    <property type="entry name" value="TrpG/PapA_dom"/>
</dbReference>
<dbReference type="FunFam" id="3.40.50.880:FF:000003">
    <property type="entry name" value="Anthranilate synthase component II"/>
    <property type="match status" value="1"/>
</dbReference>
<dbReference type="InterPro" id="IPR050472">
    <property type="entry name" value="Anth_synth/Amidotransfase"/>
</dbReference>
<evidence type="ECO:0000256" key="1">
    <source>
        <dbReference type="ARBA" id="ARBA00022962"/>
    </source>
</evidence>
<dbReference type="PRINTS" id="PR00097">
    <property type="entry name" value="ANTSNTHASEII"/>
</dbReference>
<dbReference type="HOGENOM" id="CLU_014340_1_2_9"/>
<dbReference type="NCBIfam" id="TIGR00566">
    <property type="entry name" value="trpG_papA"/>
    <property type="match status" value="1"/>
</dbReference>
<dbReference type="STRING" id="749551.HMPREF9555_00379"/>
<dbReference type="GO" id="GO:0005829">
    <property type="term" value="C:cytosol"/>
    <property type="evidence" value="ECO:0007669"/>
    <property type="project" value="TreeGrafter"/>
</dbReference>
<dbReference type="RefSeq" id="WP_009349048.1">
    <property type="nucleotide sequence ID" value="NZ_GL638127.1"/>
</dbReference>
<feature type="domain" description="Glutamine amidotransferase" evidence="2">
    <location>
        <begin position="3"/>
        <end position="186"/>
    </location>
</feature>
<dbReference type="GO" id="GO:0004049">
    <property type="term" value="F:anthranilate synthase activity"/>
    <property type="evidence" value="ECO:0007669"/>
    <property type="project" value="TreeGrafter"/>
</dbReference>
<dbReference type="InterPro" id="IPR017926">
    <property type="entry name" value="GATASE"/>
</dbReference>
<dbReference type="CDD" id="cd01743">
    <property type="entry name" value="GATase1_Anthranilate_Synthase"/>
    <property type="match status" value="1"/>
</dbReference>
<evidence type="ECO:0000313" key="4">
    <source>
        <dbReference type="Proteomes" id="UP000004633"/>
    </source>
</evidence>
<reference evidence="3 4" key="1">
    <citation type="submission" date="2010-08" db="EMBL/GenBank/DDBJ databases">
        <authorList>
            <person name="Weinstock G."/>
            <person name="Sodergren E."/>
            <person name="Clifton S."/>
            <person name="Fulton L."/>
            <person name="Fulton B."/>
            <person name="Courtney L."/>
            <person name="Fronick C."/>
            <person name="Harrison M."/>
            <person name="Strong C."/>
            <person name="Farmer C."/>
            <person name="Delahaunty K."/>
            <person name="Markovic C."/>
            <person name="Hall O."/>
            <person name="Minx P."/>
            <person name="Tomlinson C."/>
            <person name="Mitreva M."/>
            <person name="Hou S."/>
            <person name="Chen J."/>
            <person name="Wollam A."/>
            <person name="Pepin K.H."/>
            <person name="Johnson M."/>
            <person name="Bhonagiri V."/>
            <person name="Zhang X."/>
            <person name="Suruliraj S."/>
            <person name="Warren W."/>
            <person name="Chinwalla A."/>
            <person name="Mardis E.R."/>
            <person name="Wilson R.K."/>
        </authorList>
    </citation>
    <scope>NUCLEOTIDE SEQUENCE [LARGE SCALE GENOMIC DNA]</scope>
    <source>
        <strain evidence="3 4">F0399</strain>
    </source>
</reference>
<keyword evidence="1 3" id="KW-0315">Glutamine amidotransferase</keyword>
<dbReference type="PANTHER" id="PTHR43418:SF4">
    <property type="entry name" value="MULTIFUNCTIONAL TRYPTOPHAN BIOSYNTHESIS PROTEIN"/>
    <property type="match status" value="1"/>
</dbReference>
<comment type="caution">
    <text evidence="3">The sequence shown here is derived from an EMBL/GenBank/DDBJ whole genome shotgun (WGS) entry which is preliminary data.</text>
</comment>
<dbReference type="Proteomes" id="UP000004633">
    <property type="component" value="Unassembled WGS sequence"/>
</dbReference>
<dbReference type="GO" id="GO:0000162">
    <property type="term" value="P:L-tryptophan biosynthetic process"/>
    <property type="evidence" value="ECO:0007669"/>
    <property type="project" value="TreeGrafter"/>
</dbReference>
<evidence type="ECO:0000313" key="3">
    <source>
        <dbReference type="EMBL" id="EFW30750.1"/>
    </source>
</evidence>
<dbReference type="Pfam" id="PF00117">
    <property type="entry name" value="GATase"/>
    <property type="match status" value="1"/>
</dbReference>
<dbReference type="SUPFAM" id="SSF52317">
    <property type="entry name" value="Class I glutamine amidotransferase-like"/>
    <property type="match status" value="1"/>
</dbReference>
<dbReference type="AlphaFoldDB" id="E7N086"/>
<protein>
    <submittedName>
        <fullName evidence="3">Glutamine amidotransferase, class I</fullName>
    </submittedName>
</protein>